<evidence type="ECO:0000256" key="1">
    <source>
        <dbReference type="SAM" id="Phobius"/>
    </source>
</evidence>
<reference evidence="3" key="2">
    <citation type="submission" date="2023-07" db="EMBL/GenBank/DDBJ databases">
        <title>Shewanella mangrovi sp. nov., an acetaldehyde- degrading bacterium isolated from mangrove sediment.</title>
        <authorList>
            <person name="Liu Y."/>
        </authorList>
    </citation>
    <scope>NUCLEOTIDE SEQUENCE [LARGE SCALE GENOMIC DNA]</scope>
    <source>
        <strain evidence="3">C32</strain>
    </source>
</reference>
<keyword evidence="1" id="KW-0472">Membrane</keyword>
<protein>
    <submittedName>
        <fullName evidence="2">DUF2157 domain-containing protein</fullName>
    </submittedName>
</protein>
<feature type="transmembrane region" description="Helical" evidence="1">
    <location>
        <begin position="67"/>
        <end position="85"/>
    </location>
</feature>
<sequence>MKLTRQRLKQAVEQQIVSAEQAERLFSFFEQQSRNEAQFSFTHILYYVGGLIAIGAMSLFMNLGWEAFGGLGIVAISLVYALLGLSLTRWFAKQSLVIPAGICATFVVVLTPLAIYGVQQALGLWPESAGNYRDYHHYVRWYWLYMELGTLSVGVIMAWKLKYPFMLMPIAVTLWYLTMDVTVMLAGDDYSWQLRKLVSMYAGLLMIALAFWVDIRARHSADYAFWIYLFGVLAFWCGLTTQESDSELAKLGYFGINLLMIAVGAVLVRRVFVVFGALGCTFYLGHLADDVFKDSWLFPMSLTLLGLLIVYLGVLWQKHEQSITQKVRCYLPAVVQELLASKDVLS</sequence>
<feature type="transmembrane region" description="Helical" evidence="1">
    <location>
        <begin position="138"/>
        <end position="159"/>
    </location>
</feature>
<feature type="transmembrane region" description="Helical" evidence="1">
    <location>
        <begin position="296"/>
        <end position="316"/>
    </location>
</feature>
<feature type="transmembrane region" description="Helical" evidence="1">
    <location>
        <begin position="44"/>
        <end position="61"/>
    </location>
</feature>
<feature type="transmembrane region" description="Helical" evidence="1">
    <location>
        <begin position="198"/>
        <end position="216"/>
    </location>
</feature>
<gene>
    <name evidence="2" type="ORF">L9G74_04650</name>
</gene>
<evidence type="ECO:0000313" key="2">
    <source>
        <dbReference type="EMBL" id="MCS4555718.1"/>
    </source>
</evidence>
<feature type="transmembrane region" description="Helical" evidence="1">
    <location>
        <begin position="166"/>
        <end position="186"/>
    </location>
</feature>
<dbReference type="RefSeq" id="WP_238895109.1">
    <property type="nucleotide sequence ID" value="NZ_JAKOGG010000002.1"/>
</dbReference>
<proteinExistence type="predicted"/>
<comment type="caution">
    <text evidence="2">The sequence shown here is derived from an EMBL/GenBank/DDBJ whole genome shotgun (WGS) entry which is preliminary data.</text>
</comment>
<dbReference type="Proteomes" id="UP001201549">
    <property type="component" value="Unassembled WGS sequence"/>
</dbReference>
<evidence type="ECO:0000313" key="3">
    <source>
        <dbReference type="Proteomes" id="UP001201549"/>
    </source>
</evidence>
<dbReference type="EMBL" id="JAKOGG010000002">
    <property type="protein sequence ID" value="MCS4555718.1"/>
    <property type="molecule type" value="Genomic_DNA"/>
</dbReference>
<keyword evidence="1" id="KW-0812">Transmembrane</keyword>
<accession>A0ABT2FHA4</accession>
<feature type="transmembrane region" description="Helical" evidence="1">
    <location>
        <begin position="223"/>
        <end position="241"/>
    </location>
</feature>
<name>A0ABT2FHA4_9GAMM</name>
<reference evidence="2 3" key="1">
    <citation type="submission" date="2022-02" db="EMBL/GenBank/DDBJ databases">
        <authorList>
            <person name="Zhuang L."/>
        </authorList>
    </citation>
    <scope>NUCLEOTIDE SEQUENCE [LARGE SCALE GENOMIC DNA]</scope>
    <source>
        <strain evidence="2 3">C32</strain>
    </source>
</reference>
<keyword evidence="3" id="KW-1185">Reference proteome</keyword>
<organism evidence="2 3">
    <name type="scientific">Shewanella electrica</name>
    <dbReference type="NCBI Taxonomy" id="515560"/>
    <lineage>
        <taxon>Bacteria</taxon>
        <taxon>Pseudomonadati</taxon>
        <taxon>Pseudomonadota</taxon>
        <taxon>Gammaproteobacteria</taxon>
        <taxon>Alteromonadales</taxon>
        <taxon>Shewanellaceae</taxon>
        <taxon>Shewanella</taxon>
    </lineage>
</organism>
<keyword evidence="1" id="KW-1133">Transmembrane helix</keyword>
<feature type="transmembrane region" description="Helical" evidence="1">
    <location>
        <begin position="253"/>
        <end position="284"/>
    </location>
</feature>
<feature type="transmembrane region" description="Helical" evidence="1">
    <location>
        <begin position="97"/>
        <end position="118"/>
    </location>
</feature>